<dbReference type="Gene3D" id="1.20.1260.10">
    <property type="match status" value="1"/>
</dbReference>
<dbReference type="Pfam" id="PF05138">
    <property type="entry name" value="PaaA_PaaC"/>
    <property type="match status" value="1"/>
</dbReference>
<dbReference type="SUPFAM" id="SSF47240">
    <property type="entry name" value="Ferritin-like"/>
    <property type="match status" value="1"/>
</dbReference>
<keyword evidence="2" id="KW-1185">Reference proteome</keyword>
<name>A0ABV9ZJK2_9PSEU</name>
<dbReference type="PANTHER" id="PTHR30458">
    <property type="entry name" value="PHENYLACETIC ACID DEGRADATION PROTEIN PAA"/>
    <property type="match status" value="1"/>
</dbReference>
<proteinExistence type="predicted"/>
<dbReference type="InterPro" id="IPR009078">
    <property type="entry name" value="Ferritin-like_SF"/>
</dbReference>
<dbReference type="GO" id="GO:0097266">
    <property type="term" value="F:phenylacetyl-CoA 1,2-epoxidase activity"/>
    <property type="evidence" value="ECO:0007669"/>
    <property type="project" value="UniProtKB-EC"/>
</dbReference>
<protein>
    <submittedName>
        <fullName evidence="1">1,2-phenylacetyl-CoA epoxidase subunit PaaC</fullName>
        <ecNumber evidence="1">1.14.13.149</ecNumber>
    </submittedName>
</protein>
<accession>A0ABV9ZJK2</accession>
<gene>
    <name evidence="1" type="primary">paaC</name>
    <name evidence="1" type="ORF">ACFPK1_15520</name>
</gene>
<organism evidence="1 2">
    <name type="scientific">Actinomycetospora rhizophila</name>
    <dbReference type="NCBI Taxonomy" id="1416876"/>
    <lineage>
        <taxon>Bacteria</taxon>
        <taxon>Bacillati</taxon>
        <taxon>Actinomycetota</taxon>
        <taxon>Actinomycetes</taxon>
        <taxon>Pseudonocardiales</taxon>
        <taxon>Pseudonocardiaceae</taxon>
        <taxon>Actinomycetospora</taxon>
    </lineage>
</organism>
<dbReference type="EC" id="1.14.13.149" evidence="1"/>
<dbReference type="InterPro" id="IPR007814">
    <property type="entry name" value="PaaA_PaaC"/>
</dbReference>
<dbReference type="InterPro" id="IPR011882">
    <property type="entry name" value="PaaC"/>
</dbReference>
<keyword evidence="1" id="KW-0560">Oxidoreductase</keyword>
<evidence type="ECO:0000313" key="2">
    <source>
        <dbReference type="Proteomes" id="UP001596175"/>
    </source>
</evidence>
<sequence>MHSDDTDPAHHDENVYDALATADDDGRWAFGTGFDAGTAEIDAPVPEGVDRADLAAYCLMLADDALIAAQRLAGWTAKAPELEEDVALANIALDLLGQARVLLSRAGHLGAAEPFRAGPQDDEDVLTYFRDDRGFRNVTLVETDLGDFGRTIAWILVLSSWRLALMQRLTGSRDPVLAAVAGKAVKELAYHRDYAAQWTLRLGDGTELSHARMQAGLDDVWPFVEELFLPHDVERRLAEAGVAVDPAELRGEVDGVLEQVLPLATLTRPERAAVGLVGGRGGRDGVHTESLGTVLAVMQSLARAHPEATW</sequence>
<reference evidence="2" key="1">
    <citation type="journal article" date="2019" name="Int. J. Syst. Evol. Microbiol.">
        <title>The Global Catalogue of Microorganisms (GCM) 10K type strain sequencing project: providing services to taxonomists for standard genome sequencing and annotation.</title>
        <authorList>
            <consortium name="The Broad Institute Genomics Platform"/>
            <consortium name="The Broad Institute Genome Sequencing Center for Infectious Disease"/>
            <person name="Wu L."/>
            <person name="Ma J."/>
        </authorList>
    </citation>
    <scope>NUCLEOTIDE SEQUENCE [LARGE SCALE GENOMIC DNA]</scope>
    <source>
        <strain evidence="2">XZYJ18</strain>
    </source>
</reference>
<evidence type="ECO:0000313" key="1">
    <source>
        <dbReference type="EMBL" id="MFC5139649.1"/>
    </source>
</evidence>
<dbReference type="InterPro" id="IPR052703">
    <property type="entry name" value="Aromatic_CoA_ox/epox"/>
</dbReference>
<dbReference type="Proteomes" id="UP001596175">
    <property type="component" value="Unassembled WGS sequence"/>
</dbReference>
<dbReference type="EMBL" id="JBHSKG010000007">
    <property type="protein sequence ID" value="MFC5139649.1"/>
    <property type="molecule type" value="Genomic_DNA"/>
</dbReference>
<comment type="caution">
    <text evidence="1">The sequence shown here is derived from an EMBL/GenBank/DDBJ whole genome shotgun (WGS) entry which is preliminary data.</text>
</comment>
<dbReference type="PANTHER" id="PTHR30458:SF0">
    <property type="entry name" value="1,2-PHENYLACETYL-COA EPOXIDASE, SUBUNIT C"/>
    <property type="match status" value="1"/>
</dbReference>
<dbReference type="InterPro" id="IPR012347">
    <property type="entry name" value="Ferritin-like"/>
</dbReference>
<dbReference type="NCBIfam" id="TIGR02158">
    <property type="entry name" value="PA_CoA_Oxy3"/>
    <property type="match status" value="1"/>
</dbReference>
<dbReference type="RefSeq" id="WP_378021827.1">
    <property type="nucleotide sequence ID" value="NZ_JBHSKG010000007.1"/>
</dbReference>
<dbReference type="PIRSF" id="PIRSF037834">
    <property type="entry name" value="PA_CoA_Oase3"/>
    <property type="match status" value="1"/>
</dbReference>